<accession>A0A0W0ZUC0</accession>
<feature type="transmembrane region" description="Helical" evidence="1">
    <location>
        <begin position="117"/>
        <end position="141"/>
    </location>
</feature>
<evidence type="ECO:0000313" key="3">
    <source>
        <dbReference type="Proteomes" id="UP000054693"/>
    </source>
</evidence>
<dbReference type="AlphaFoldDB" id="A0A0W0ZUC0"/>
<feature type="transmembrane region" description="Helical" evidence="1">
    <location>
        <begin position="41"/>
        <end position="61"/>
    </location>
</feature>
<dbReference type="Proteomes" id="UP000054693">
    <property type="component" value="Unassembled WGS sequence"/>
</dbReference>
<evidence type="ECO:0000256" key="1">
    <source>
        <dbReference type="SAM" id="Phobius"/>
    </source>
</evidence>
<dbReference type="InterPro" id="IPR058965">
    <property type="entry name" value="SOI/HabA-like"/>
</dbReference>
<evidence type="ECO:0000313" key="2">
    <source>
        <dbReference type="EMBL" id="KTD72650.1"/>
    </source>
</evidence>
<organism evidence="2 3">
    <name type="scientific">Legionella tucsonensis</name>
    <dbReference type="NCBI Taxonomy" id="40335"/>
    <lineage>
        <taxon>Bacteria</taxon>
        <taxon>Pseudomonadati</taxon>
        <taxon>Pseudomonadota</taxon>
        <taxon>Gammaproteobacteria</taxon>
        <taxon>Legionellales</taxon>
        <taxon>Legionellaceae</taxon>
        <taxon>Legionella</taxon>
    </lineage>
</organism>
<keyword evidence="2" id="KW-0413">Isomerase</keyword>
<dbReference type="GO" id="GO:0016853">
    <property type="term" value="F:isomerase activity"/>
    <property type="evidence" value="ECO:0007669"/>
    <property type="project" value="UniProtKB-KW"/>
</dbReference>
<keyword evidence="1" id="KW-0472">Membrane</keyword>
<dbReference type="PATRIC" id="fig|40335.7.peg.517"/>
<dbReference type="RefSeq" id="WP_202972325.1">
    <property type="nucleotide sequence ID" value="NZ_CAAAIP010000001.1"/>
</dbReference>
<name>A0A0W0ZUC0_9GAMM</name>
<sequence length="152" mass="16841">MNNNAGIKFSRKLIRYGVFLFLLGLITGFILPLMHNPRMGLSSHLEGILNGMFLVLLGLIWPQLNLSTRTLSWVFVLSLFGTYTNWTTTFLAGIWGVGAEMMPIAGGNFYGVGWQEVLIKLGLISLSLAMVSVCGILLWGLRGLIHKKNEEV</sequence>
<comment type="caution">
    <text evidence="2">The sequence shown here is derived from an EMBL/GenBank/DDBJ whole genome shotgun (WGS) entry which is preliminary data.</text>
</comment>
<keyword evidence="3" id="KW-1185">Reference proteome</keyword>
<keyword evidence="1" id="KW-1133">Transmembrane helix</keyword>
<dbReference type="EMBL" id="LNZA01000001">
    <property type="protein sequence ID" value="KTD72650.1"/>
    <property type="molecule type" value="Genomic_DNA"/>
</dbReference>
<protein>
    <submittedName>
        <fullName evidence="2">Hydroxylaminobenzene mutase HabB</fullName>
        <ecNumber evidence="2">5.4.4.1</ecNumber>
    </submittedName>
</protein>
<gene>
    <name evidence="2" type="primary">habB</name>
    <name evidence="2" type="ORF">Ltuc_0497</name>
</gene>
<feature type="transmembrane region" description="Helical" evidence="1">
    <location>
        <begin position="73"/>
        <end position="97"/>
    </location>
</feature>
<dbReference type="Pfam" id="PF26512">
    <property type="entry name" value="SOI"/>
    <property type="match status" value="1"/>
</dbReference>
<feature type="transmembrane region" description="Helical" evidence="1">
    <location>
        <begin position="16"/>
        <end position="35"/>
    </location>
</feature>
<dbReference type="EC" id="5.4.4.1" evidence="2"/>
<proteinExistence type="predicted"/>
<reference evidence="2 3" key="1">
    <citation type="submission" date="2015-11" db="EMBL/GenBank/DDBJ databases">
        <title>Genomic analysis of 38 Legionella species identifies large and diverse effector repertoires.</title>
        <authorList>
            <person name="Burstein D."/>
            <person name="Amaro F."/>
            <person name="Zusman T."/>
            <person name="Lifshitz Z."/>
            <person name="Cohen O."/>
            <person name="Gilbert J.A."/>
            <person name="Pupko T."/>
            <person name="Shuman H.A."/>
            <person name="Segal G."/>
        </authorList>
    </citation>
    <scope>NUCLEOTIDE SEQUENCE [LARGE SCALE GENOMIC DNA]</scope>
    <source>
        <strain evidence="2 3">ATCC 49180</strain>
    </source>
</reference>
<keyword evidence="1" id="KW-0812">Transmembrane</keyword>